<dbReference type="AlphaFoldDB" id="A0AAE1IEX6"/>
<dbReference type="GO" id="GO:0005634">
    <property type="term" value="C:nucleus"/>
    <property type="evidence" value="ECO:0007669"/>
    <property type="project" value="TreeGrafter"/>
</dbReference>
<dbReference type="InterPro" id="IPR013922">
    <property type="entry name" value="Cyclin_PHO80-like"/>
</dbReference>
<name>A0AAE1IEX6_9HYPO</name>
<dbReference type="RefSeq" id="XP_062756763.1">
    <property type="nucleotide sequence ID" value="XM_062898639.1"/>
</dbReference>
<dbReference type="Gene3D" id="1.10.472.10">
    <property type="entry name" value="Cyclin-like"/>
    <property type="match status" value="2"/>
</dbReference>
<keyword evidence="3" id="KW-1185">Reference proteome</keyword>
<comment type="caution">
    <text evidence="2">The sequence shown here is derived from an EMBL/GenBank/DDBJ whole genome shotgun (WGS) entry which is preliminary data.</text>
</comment>
<dbReference type="PANTHER" id="PTHR15615:SF118">
    <property type="entry name" value="CYCLIN, HYPOTHETICAL (EUROFUNG)"/>
    <property type="match status" value="1"/>
</dbReference>
<protein>
    <submittedName>
        <fullName evidence="2">Uncharacterized protein</fullName>
    </submittedName>
</protein>
<dbReference type="GeneID" id="87918544"/>
<dbReference type="PANTHER" id="PTHR15615">
    <property type="match status" value="1"/>
</dbReference>
<accession>A0AAE1IEX6</accession>
<dbReference type="EMBL" id="JAWRVG010000013">
    <property type="protein sequence ID" value="KAK4076653.1"/>
    <property type="molecule type" value="Genomic_DNA"/>
</dbReference>
<feature type="region of interest" description="Disordered" evidence="1">
    <location>
        <begin position="126"/>
        <end position="165"/>
    </location>
</feature>
<dbReference type="GO" id="GO:0019901">
    <property type="term" value="F:protein kinase binding"/>
    <property type="evidence" value="ECO:0007669"/>
    <property type="project" value="InterPro"/>
</dbReference>
<dbReference type="CDD" id="cd20557">
    <property type="entry name" value="CYCLIN_ScPCL1-like"/>
    <property type="match status" value="1"/>
</dbReference>
<evidence type="ECO:0000313" key="2">
    <source>
        <dbReference type="EMBL" id="KAK4076653.1"/>
    </source>
</evidence>
<gene>
    <name evidence="2" type="ORF">Triagg1_4256</name>
</gene>
<sequence length="752" mass="82341">MSVKAAPSTSHLVQLPLSPSSSFDSRRLPHLSKLLSYHDVAHRHLQHHQHRPHHHRQPRHHLGLRTPPVDEMSTTYQQAPAAYDSHALRSYASSIAHPRTSTSAAVGAHDARNAAAQYYRYPAQQSQTAQSSASQSRAVTLHGTPSDRSTKSATPASSVSAKDAISSRRSPETLIYHSLQIPRCISSNGGSLADFAAQMTCLFWFESIDHLKKAETIRSRPNMLTTRLAQLAKPNEQFRKWVYNVLSTTQVTQNVILLALLFIYRLKLSTPQIKGREGSEYRLLTVALMLGNKCKVSLFPHVSLYLSFQEGGHHAILDDNTYTNKTWAEVSCFSVGEIHVMEVEFLSNMRYNLLASKDEWEDWLTKLACFRDYYEQALRVPASPLAVSPSSRSFHSPLVSPTSVTLPAADPAFAPAAVTTYSPPVSRHAQNWAMYHANPVSPLAARPTMTLPVCRKRSPDAEPIDHPAKRIMRRAPMAGAPWPKAAPESGRLPVPHLTIVTTQPQASQPVAFPAVSTTTTTTTTSPLDGYTSPSAAHIAAASYTPATGYTPQSPYANQNMVSLPPLQTGMRAMSSVYQPYQPSAAPVVYEAYHPPTVAPVSTTSVPAAGFPSAAPQSHPSMAFTTPSKHQHTPVSLASAYTSSPMAEPLFGAASGMHTPIALTPISHSPSVYLQQRASPYKPIRHVNRLLYPPPSASLDQYHLAVPVPPTHMHYQPLGRRNDLRTGVVPEFIVYNRGQQSLSQHAPQVPYAP</sequence>
<feature type="compositionally biased region" description="Polar residues" evidence="1">
    <location>
        <begin position="151"/>
        <end position="160"/>
    </location>
</feature>
<feature type="compositionally biased region" description="Low complexity" evidence="1">
    <location>
        <begin position="126"/>
        <end position="136"/>
    </location>
</feature>
<feature type="region of interest" description="Disordered" evidence="1">
    <location>
        <begin position="1"/>
        <end position="25"/>
    </location>
</feature>
<evidence type="ECO:0000256" key="1">
    <source>
        <dbReference type="SAM" id="MobiDB-lite"/>
    </source>
</evidence>
<evidence type="ECO:0000313" key="3">
    <source>
        <dbReference type="Proteomes" id="UP001273209"/>
    </source>
</evidence>
<proteinExistence type="predicted"/>
<feature type="compositionally biased region" description="Polar residues" evidence="1">
    <location>
        <begin position="7"/>
        <end position="23"/>
    </location>
</feature>
<dbReference type="GO" id="GO:0016538">
    <property type="term" value="F:cyclin-dependent protein serine/threonine kinase regulator activity"/>
    <property type="evidence" value="ECO:0007669"/>
    <property type="project" value="TreeGrafter"/>
</dbReference>
<organism evidence="2 3">
    <name type="scientific">Trichoderma aggressivum f. europaeum</name>
    <dbReference type="NCBI Taxonomy" id="173218"/>
    <lineage>
        <taxon>Eukaryota</taxon>
        <taxon>Fungi</taxon>
        <taxon>Dikarya</taxon>
        <taxon>Ascomycota</taxon>
        <taxon>Pezizomycotina</taxon>
        <taxon>Sordariomycetes</taxon>
        <taxon>Hypocreomycetidae</taxon>
        <taxon>Hypocreales</taxon>
        <taxon>Hypocreaceae</taxon>
        <taxon>Trichoderma</taxon>
    </lineage>
</organism>
<reference evidence="2" key="1">
    <citation type="submission" date="2023-11" db="EMBL/GenBank/DDBJ databases">
        <title>The genome sequences of three competitors of mushroom-forming fungi.</title>
        <authorList>
            <person name="Beijen E."/>
            <person name="Ohm R.A."/>
        </authorList>
    </citation>
    <scope>NUCLEOTIDE SEQUENCE</scope>
    <source>
        <strain evidence="2">CBS 100526</strain>
    </source>
</reference>
<dbReference type="GO" id="GO:0000307">
    <property type="term" value="C:cyclin-dependent protein kinase holoenzyme complex"/>
    <property type="evidence" value="ECO:0007669"/>
    <property type="project" value="TreeGrafter"/>
</dbReference>
<dbReference type="Proteomes" id="UP001273209">
    <property type="component" value="Unassembled WGS sequence"/>
</dbReference>